<dbReference type="EMBL" id="SMFL01000001">
    <property type="protein sequence ID" value="TDE17986.1"/>
    <property type="molecule type" value="Genomic_DNA"/>
</dbReference>
<accession>A0A4R5DTX6</accession>
<proteinExistence type="predicted"/>
<sequence>MKKIIVAIDGLKFSRSAAEYAALVTRKANGHLVGVFLEDFTYHSFSMYSLIPDQGLYDDMISKSEAEDKKARAQAVTDFQEICRLAKIEYSVHREENFARKHLLHESIYADLLVIDKTETMSNNEEEVPSDFMRELLINVECPIMVVPRHFEEFERVIMLYDGEPSSVFAIKMFSSVFQYLHKPVEVLSVKSSEENLHLPDNRLMKEFMKRHYPKATYTVLHGAPELEIVEHLKNKHQDALIVLGAYRRNIVSRWFRSSMADLLMHELKSPLFIAHK</sequence>
<evidence type="ECO:0000313" key="2">
    <source>
        <dbReference type="Proteomes" id="UP000294850"/>
    </source>
</evidence>
<dbReference type="Proteomes" id="UP000294850">
    <property type="component" value="Unassembled WGS sequence"/>
</dbReference>
<dbReference type="AlphaFoldDB" id="A0A4R5DTX6"/>
<gene>
    <name evidence="1" type="ORF">E0F88_00025</name>
</gene>
<dbReference type="RefSeq" id="WP_131955454.1">
    <property type="nucleotide sequence ID" value="NZ_SMFL01000001.1"/>
</dbReference>
<name>A0A4R5DTX6_9BACT</name>
<dbReference type="OrthoDB" id="641005at2"/>
<organism evidence="1 2">
    <name type="scientific">Dyadobacter psychrotolerans</name>
    <dbReference type="NCBI Taxonomy" id="2541721"/>
    <lineage>
        <taxon>Bacteria</taxon>
        <taxon>Pseudomonadati</taxon>
        <taxon>Bacteroidota</taxon>
        <taxon>Cytophagia</taxon>
        <taxon>Cytophagales</taxon>
        <taxon>Spirosomataceae</taxon>
        <taxon>Dyadobacter</taxon>
    </lineage>
</organism>
<comment type="caution">
    <text evidence="1">The sequence shown here is derived from an EMBL/GenBank/DDBJ whole genome shotgun (WGS) entry which is preliminary data.</text>
</comment>
<evidence type="ECO:0000313" key="1">
    <source>
        <dbReference type="EMBL" id="TDE17986.1"/>
    </source>
</evidence>
<reference evidence="1 2" key="1">
    <citation type="submission" date="2019-03" db="EMBL/GenBank/DDBJ databases">
        <title>Dyadobacter AR-3-6 sp. nov., isolated from arctic soil.</title>
        <authorList>
            <person name="Chaudhary D.K."/>
        </authorList>
    </citation>
    <scope>NUCLEOTIDE SEQUENCE [LARGE SCALE GENOMIC DNA]</scope>
    <source>
        <strain evidence="1 2">AR-3-6</strain>
    </source>
</reference>
<dbReference type="Gene3D" id="3.40.50.12370">
    <property type="match status" value="1"/>
</dbReference>
<dbReference type="SUPFAM" id="SSF52402">
    <property type="entry name" value="Adenine nucleotide alpha hydrolases-like"/>
    <property type="match status" value="2"/>
</dbReference>
<keyword evidence="2" id="KW-1185">Reference proteome</keyword>
<protein>
    <submittedName>
        <fullName evidence="1">Universal stress protein</fullName>
    </submittedName>
</protein>